<reference evidence="1" key="3">
    <citation type="submission" date="2025-09" db="UniProtKB">
        <authorList>
            <consortium name="Ensembl"/>
        </authorList>
    </citation>
    <scope>IDENTIFICATION</scope>
</reference>
<sequence length="89" mass="9927">MGSNSSRIGDLPKNEYLKKLSGTESVSENDPFWNQLLSFSFPAPTSSDPLCIIKNMFILLRDWTDVNTSVNLAVTYRVRAMCQVLGSLP</sequence>
<dbReference type="Ensembl" id="ENSOART00020074887.1">
    <property type="protein sequence ID" value="ENSOARP00020047479.1"/>
    <property type="gene ID" value="ENSOARG00020011069.2"/>
</dbReference>
<reference evidence="1" key="2">
    <citation type="submission" date="2025-08" db="UniProtKB">
        <authorList>
            <consortium name="Ensembl"/>
        </authorList>
    </citation>
    <scope>IDENTIFICATION</scope>
</reference>
<proteinExistence type="predicted"/>
<reference evidence="1" key="1">
    <citation type="submission" date="2020-11" db="EMBL/GenBank/DDBJ databases">
        <authorList>
            <person name="Davenport K.M."/>
            <person name="Bickhart D.M."/>
            <person name="Smith T.P.L."/>
            <person name="Murdoch B.M."/>
            <person name="Rosen B.D."/>
        </authorList>
    </citation>
    <scope>NUCLEOTIDE SEQUENCE [LARGE SCALE GENOMIC DNA]</scope>
    <source>
        <strain evidence="1">OAR_USU_Benz2616</strain>
    </source>
</reference>
<protein>
    <submittedName>
        <fullName evidence="1">Dymeclin</fullName>
    </submittedName>
</protein>
<evidence type="ECO:0000313" key="1">
    <source>
        <dbReference type="Ensembl" id="ENSOARP00020047479.1"/>
    </source>
</evidence>
<accession>A0AC11DLY6</accession>
<name>A0AC11DLY6_SHEEP</name>
<organism evidence="1">
    <name type="scientific">Ovis aries</name>
    <name type="common">Sheep</name>
    <dbReference type="NCBI Taxonomy" id="9940"/>
    <lineage>
        <taxon>Eukaryota</taxon>
        <taxon>Metazoa</taxon>
        <taxon>Chordata</taxon>
        <taxon>Craniata</taxon>
        <taxon>Vertebrata</taxon>
        <taxon>Euteleostomi</taxon>
        <taxon>Mammalia</taxon>
        <taxon>Eutheria</taxon>
        <taxon>Laurasiatheria</taxon>
        <taxon>Artiodactyla</taxon>
        <taxon>Ruminantia</taxon>
        <taxon>Pecora</taxon>
        <taxon>Bovidae</taxon>
        <taxon>Caprinae</taxon>
        <taxon>Ovis</taxon>
    </lineage>
</organism>
<gene>
    <name evidence="1" type="primary">DYM</name>
</gene>